<name>A0AAV8X675_9CUCU</name>
<keyword evidence="2" id="KW-1185">Reference proteome</keyword>
<dbReference type="EMBL" id="JANEYF010003732">
    <property type="protein sequence ID" value="KAJ8934406.1"/>
    <property type="molecule type" value="Genomic_DNA"/>
</dbReference>
<evidence type="ECO:0000313" key="1">
    <source>
        <dbReference type="EMBL" id="KAJ8934406.1"/>
    </source>
</evidence>
<accession>A0AAV8X675</accession>
<proteinExistence type="predicted"/>
<dbReference type="AlphaFoldDB" id="A0AAV8X675"/>
<sequence length="66" mass="7476">MDLIREKSLRINTTSAEVLNKLCSTTCNDADVTEKIRDHIDALSDFQLKPKPELARIPHPVSNCIR</sequence>
<reference evidence="1" key="1">
    <citation type="journal article" date="2023" name="Insect Mol. Biol.">
        <title>Genome sequencing provides insights into the evolution of gene families encoding plant cell wall-degrading enzymes in longhorned beetles.</title>
        <authorList>
            <person name="Shin N.R."/>
            <person name="Okamura Y."/>
            <person name="Kirsch R."/>
            <person name="Pauchet Y."/>
        </authorList>
    </citation>
    <scope>NUCLEOTIDE SEQUENCE</scope>
    <source>
        <strain evidence="1">RBIC_L_NR</strain>
    </source>
</reference>
<evidence type="ECO:0000313" key="2">
    <source>
        <dbReference type="Proteomes" id="UP001162156"/>
    </source>
</evidence>
<dbReference type="Proteomes" id="UP001162156">
    <property type="component" value="Unassembled WGS sequence"/>
</dbReference>
<protein>
    <submittedName>
        <fullName evidence="1">Uncharacterized protein</fullName>
    </submittedName>
</protein>
<gene>
    <name evidence="1" type="ORF">NQ314_013447</name>
</gene>
<organism evidence="1 2">
    <name type="scientific">Rhamnusium bicolor</name>
    <dbReference type="NCBI Taxonomy" id="1586634"/>
    <lineage>
        <taxon>Eukaryota</taxon>
        <taxon>Metazoa</taxon>
        <taxon>Ecdysozoa</taxon>
        <taxon>Arthropoda</taxon>
        <taxon>Hexapoda</taxon>
        <taxon>Insecta</taxon>
        <taxon>Pterygota</taxon>
        <taxon>Neoptera</taxon>
        <taxon>Endopterygota</taxon>
        <taxon>Coleoptera</taxon>
        <taxon>Polyphaga</taxon>
        <taxon>Cucujiformia</taxon>
        <taxon>Chrysomeloidea</taxon>
        <taxon>Cerambycidae</taxon>
        <taxon>Lepturinae</taxon>
        <taxon>Rhagiini</taxon>
        <taxon>Rhamnusium</taxon>
    </lineage>
</organism>
<comment type="caution">
    <text evidence="1">The sequence shown here is derived from an EMBL/GenBank/DDBJ whole genome shotgun (WGS) entry which is preliminary data.</text>
</comment>